<geneLocation type="plasmid" evidence="1">
    <name>pHNFP671</name>
</geneLocation>
<dbReference type="RefSeq" id="WP_063862696.1">
    <property type="nucleotide sequence ID" value="NZ_AP025207.1"/>
</dbReference>
<dbReference type="AlphaFoldDB" id="A0A0C5PKW9"/>
<accession>A0A0C5PKW9</accession>
<sequence length="108" mass="12231">MNNLIMYALKTIRYRSLIAEALLGNLSECEDKKRRSEIITVCHRSADVIEHISQYAIEDCLDKHQLIQDLESALFILDVFSCELNNVDSCVPDSEEVKALMAEIGSVK</sequence>
<protein>
    <submittedName>
        <fullName evidence="1">Uncharacterized protein</fullName>
    </submittedName>
</protein>
<proteinExistence type="predicted"/>
<evidence type="ECO:0000313" key="1">
    <source>
        <dbReference type="EMBL" id="AJQ17235.1"/>
    </source>
</evidence>
<keyword evidence="1" id="KW-0614">Plasmid</keyword>
<reference evidence="1" key="1">
    <citation type="submission" date="2014-12" db="EMBL/GenBank/DDBJ databases">
        <title>Detection a broad host range IncP plasmid carrying cfr gene from extended-spectrum cephalosporin-resistant Escherichia coli.</title>
        <authorList>
            <person name="Liu X.-Q."/>
            <person name="Liu J.-H."/>
            <person name="Zeng Z.-l."/>
        </authorList>
    </citation>
    <scope>NUCLEOTIDE SEQUENCE</scope>
    <source>
        <strain evidence="1">FP671</strain>
        <plasmid evidence="1">pHNFP671</plasmid>
    </source>
</reference>
<name>A0A0C5PKW9_ECOLX</name>
<organism evidence="1">
    <name type="scientific">Escherichia coli</name>
    <dbReference type="NCBI Taxonomy" id="562"/>
    <lineage>
        <taxon>Bacteria</taxon>
        <taxon>Pseudomonadati</taxon>
        <taxon>Pseudomonadota</taxon>
        <taxon>Gammaproteobacteria</taxon>
        <taxon>Enterobacterales</taxon>
        <taxon>Enterobacteriaceae</taxon>
        <taxon>Escherichia</taxon>
    </lineage>
</organism>
<dbReference type="EMBL" id="KP324830">
    <property type="protein sequence ID" value="AJQ17235.1"/>
    <property type="molecule type" value="Genomic_DNA"/>
</dbReference>